<dbReference type="PROSITE" id="PS00149">
    <property type="entry name" value="SULFATASE_2"/>
    <property type="match status" value="1"/>
</dbReference>
<proteinExistence type="inferred from homology"/>
<keyword evidence="4" id="KW-0106">Calcium</keyword>
<feature type="signal peptide" evidence="5">
    <location>
        <begin position="1"/>
        <end position="22"/>
    </location>
</feature>
<feature type="chain" id="PRO_5045172630" evidence="5">
    <location>
        <begin position="23"/>
        <end position="720"/>
    </location>
</feature>
<name>A0ABT7PPX1_9BACT</name>
<dbReference type="InterPro" id="IPR029021">
    <property type="entry name" value="Prot-tyrosine_phosphatase-like"/>
</dbReference>
<dbReference type="Pfam" id="PF22785">
    <property type="entry name" value="Tc-R-P"/>
    <property type="match status" value="1"/>
</dbReference>
<keyword evidence="5" id="KW-0732">Signal</keyword>
<evidence type="ECO:0000256" key="5">
    <source>
        <dbReference type="SAM" id="SignalP"/>
    </source>
</evidence>
<dbReference type="SUPFAM" id="SSF52799">
    <property type="entry name" value="(Phosphotyrosine protein) phosphatases II"/>
    <property type="match status" value="1"/>
</dbReference>
<dbReference type="InterPro" id="IPR017850">
    <property type="entry name" value="Alkaline_phosphatase_core_sf"/>
</dbReference>
<dbReference type="PANTHER" id="PTHR42693">
    <property type="entry name" value="ARYLSULFATASE FAMILY MEMBER"/>
    <property type="match status" value="1"/>
</dbReference>
<evidence type="ECO:0000256" key="3">
    <source>
        <dbReference type="ARBA" id="ARBA00022801"/>
    </source>
</evidence>
<comment type="similarity">
    <text evidence="1">Belongs to the sulfatase family.</text>
</comment>
<reference evidence="7 8" key="1">
    <citation type="submission" date="2023-06" db="EMBL/GenBank/DDBJ databases">
        <title>Roseiconus lacunae JC819 isolated from Gulf of Mannar region, Tamil Nadu.</title>
        <authorList>
            <person name="Pk S."/>
            <person name="Ch S."/>
            <person name="Ch V.R."/>
        </authorList>
    </citation>
    <scope>NUCLEOTIDE SEQUENCE [LARGE SCALE GENOMIC DNA]</scope>
    <source>
        <strain evidence="7 8">JC819</strain>
    </source>
</reference>
<keyword evidence="3" id="KW-0378">Hydrolase</keyword>
<organism evidence="7 8">
    <name type="scientific">Roseiconus lacunae</name>
    <dbReference type="NCBI Taxonomy" id="2605694"/>
    <lineage>
        <taxon>Bacteria</taxon>
        <taxon>Pseudomonadati</taxon>
        <taxon>Planctomycetota</taxon>
        <taxon>Planctomycetia</taxon>
        <taxon>Pirellulales</taxon>
        <taxon>Pirellulaceae</taxon>
        <taxon>Roseiconus</taxon>
    </lineage>
</organism>
<dbReference type="Gene3D" id="3.30.1120.10">
    <property type="match status" value="1"/>
</dbReference>
<sequence>MLRLTSLACCVACLFHPTLASAGDAARPNILLIFSDDQGVNDVGCYGSEIQTPHIDSLAAEGLKLNQFYAASSICTPSRFGLLTGRFAHRSADQLTSALMFLADEHADRGIRDHELTFASELQHTGYQTHLVGKWHLGHGQDKFWPTEHGFDTFFGHTGGCVDFFTCQYANRPDWYRGKELIETHRYATDVITDEAERLIESFGHRSDQTDQTLSTDRQPWYLHVAYNAPHFGKAWDEENQTPLNTMQPKPADLARVTSIDDPLRRAFAAKVVGMDDGIGRLLQALQASGQADQTLVIFMTDHGGDPKYGGSNEPLRGGKATLFEGGLRVPCLIRYPDLIAKGTESDAITSALDWFPTIAELAGLKTPANLDGESMLPILRGETPSKHRPIVWATGSHAELERKAWHAVRDGQWKWVQPPNQDAMLFDLTKDPNETTNLISKHSDVAKRLQQLSAMPVEVDASLMQNFRQIDKQLFVGGSPHGEAAFETLAEKGVRTIISVDGSTPQVDLAKQNGLRYIHLPIGYDQVNATRTLELAKAISDSKGGVYLHCHHGRHRAPAAAAVACVALGKLDQKEANQLLKDSGTSPRYAGLFRSVDRVEQIPVSELKRFQTTFHEAVKVTELAEQMVAIDRSLEHLVALLDQGGVSVAEESVLLHEHFVETMRLDEVRSWQKPQRDQLERSTELAKQIHDAATQPKRLRTLIDQLKADCKSCHAAMRD</sequence>
<evidence type="ECO:0000313" key="8">
    <source>
        <dbReference type="Proteomes" id="UP001239462"/>
    </source>
</evidence>
<evidence type="ECO:0000259" key="6">
    <source>
        <dbReference type="Pfam" id="PF00884"/>
    </source>
</evidence>
<dbReference type="InterPro" id="IPR024607">
    <property type="entry name" value="Sulfatase_CS"/>
</dbReference>
<feature type="domain" description="Sulfatase N-terminal" evidence="6">
    <location>
        <begin position="28"/>
        <end position="364"/>
    </location>
</feature>
<dbReference type="PROSITE" id="PS00523">
    <property type="entry name" value="SULFATASE_1"/>
    <property type="match status" value="1"/>
</dbReference>
<gene>
    <name evidence="7" type="ORF">QTN89_24085</name>
</gene>
<keyword evidence="8" id="KW-1185">Reference proteome</keyword>
<dbReference type="Gene3D" id="3.90.190.10">
    <property type="entry name" value="Protein tyrosine phosphatase superfamily"/>
    <property type="match status" value="1"/>
</dbReference>
<dbReference type="Proteomes" id="UP001239462">
    <property type="component" value="Unassembled WGS sequence"/>
</dbReference>
<dbReference type="PANTHER" id="PTHR42693:SF53">
    <property type="entry name" value="ENDO-4-O-SULFATASE"/>
    <property type="match status" value="1"/>
</dbReference>
<dbReference type="InterPro" id="IPR000917">
    <property type="entry name" value="Sulfatase_N"/>
</dbReference>
<accession>A0ABT7PPX1</accession>
<dbReference type="SUPFAM" id="SSF53649">
    <property type="entry name" value="Alkaline phosphatase-like"/>
    <property type="match status" value="1"/>
</dbReference>
<dbReference type="InterPro" id="IPR050738">
    <property type="entry name" value="Sulfatase"/>
</dbReference>
<comment type="caution">
    <text evidence="7">The sequence shown here is derived from an EMBL/GenBank/DDBJ whole genome shotgun (WGS) entry which is preliminary data.</text>
</comment>
<evidence type="ECO:0000256" key="2">
    <source>
        <dbReference type="ARBA" id="ARBA00022723"/>
    </source>
</evidence>
<evidence type="ECO:0000256" key="1">
    <source>
        <dbReference type="ARBA" id="ARBA00008779"/>
    </source>
</evidence>
<protein>
    <submittedName>
        <fullName evidence="7">Sulfatase-like hydrolase/transferase</fullName>
    </submittedName>
</protein>
<dbReference type="Gene3D" id="3.40.720.10">
    <property type="entry name" value="Alkaline Phosphatase, subunit A"/>
    <property type="match status" value="1"/>
</dbReference>
<dbReference type="RefSeq" id="WP_289166426.1">
    <property type="nucleotide sequence ID" value="NZ_JASZZN010000023.1"/>
</dbReference>
<dbReference type="Pfam" id="PF00884">
    <property type="entry name" value="Sulfatase"/>
    <property type="match status" value="1"/>
</dbReference>
<keyword evidence="2" id="KW-0479">Metal-binding</keyword>
<evidence type="ECO:0000313" key="7">
    <source>
        <dbReference type="EMBL" id="MDM4018553.1"/>
    </source>
</evidence>
<evidence type="ECO:0000256" key="4">
    <source>
        <dbReference type="ARBA" id="ARBA00022837"/>
    </source>
</evidence>
<dbReference type="EMBL" id="JASZZN010000023">
    <property type="protein sequence ID" value="MDM4018553.1"/>
    <property type="molecule type" value="Genomic_DNA"/>
</dbReference>